<gene>
    <name evidence="1" type="ORF">KM92DES2_10157</name>
</gene>
<name>A0A212IWK7_9BACT</name>
<sequence length="182" mass="20088">MFDADLDEIIREAYASAPQDTIVLHTLEILHPAFDKPARVCRWPITGEEPHIFKCLLEPDAAVDAGKVVDFLGVPFDIITPEKSAEQIGTFTIRVDNIGDALDDELEAAVLQGTPIKATYREYIKGTESTSGPRAVWDDITIGDLHMEGQSIVASGAILDWMFKPFGELYLPSDYPALVRGR</sequence>
<accession>A0A212IWK7</accession>
<dbReference type="AlphaFoldDB" id="A0A212IWK7"/>
<organism evidence="1">
    <name type="scientific">uncultured Desulfovibrio sp</name>
    <dbReference type="NCBI Taxonomy" id="167968"/>
    <lineage>
        <taxon>Bacteria</taxon>
        <taxon>Pseudomonadati</taxon>
        <taxon>Thermodesulfobacteriota</taxon>
        <taxon>Desulfovibrionia</taxon>
        <taxon>Desulfovibrionales</taxon>
        <taxon>Desulfovibrionaceae</taxon>
        <taxon>Desulfovibrio</taxon>
        <taxon>environmental samples</taxon>
    </lineage>
</organism>
<evidence type="ECO:0000313" key="1">
    <source>
        <dbReference type="EMBL" id="SBV91611.1"/>
    </source>
</evidence>
<dbReference type="EMBL" id="FLUP01000001">
    <property type="protein sequence ID" value="SBV91611.1"/>
    <property type="molecule type" value="Genomic_DNA"/>
</dbReference>
<dbReference type="InterPro" id="IPR014974">
    <property type="entry name" value="DUF1833"/>
</dbReference>
<protein>
    <submittedName>
        <fullName evidence="1">Uncharacterized protein</fullName>
    </submittedName>
</protein>
<proteinExistence type="predicted"/>
<reference evidence="1" key="1">
    <citation type="submission" date="2016-04" db="EMBL/GenBank/DDBJ databases">
        <authorList>
            <person name="Evans L.H."/>
            <person name="Alamgir A."/>
            <person name="Owens N."/>
            <person name="Weber N.D."/>
            <person name="Virtaneva K."/>
            <person name="Barbian K."/>
            <person name="Babar A."/>
            <person name="Rosenke K."/>
        </authorList>
    </citation>
    <scope>NUCLEOTIDE SEQUENCE</scope>
    <source>
        <strain evidence="1">92-2</strain>
    </source>
</reference>
<dbReference type="RefSeq" id="WP_296934892.1">
    <property type="nucleotide sequence ID" value="NZ_LT598928.1"/>
</dbReference>
<dbReference type="Pfam" id="PF08875">
    <property type="entry name" value="DUF1833"/>
    <property type="match status" value="1"/>
</dbReference>